<dbReference type="Proteomes" id="UP000070121">
    <property type="component" value="Unassembled WGS sequence"/>
</dbReference>
<name>A0A135RYA9_9PEZI</name>
<evidence type="ECO:0000313" key="2">
    <source>
        <dbReference type="Proteomes" id="UP000070121"/>
    </source>
</evidence>
<accession>A0A135RYA9</accession>
<evidence type="ECO:0000313" key="1">
    <source>
        <dbReference type="EMBL" id="KXH28654.1"/>
    </source>
</evidence>
<proteinExistence type="predicted"/>
<dbReference type="EMBL" id="JFFI01002607">
    <property type="protein sequence ID" value="KXH28654.1"/>
    <property type="molecule type" value="Genomic_DNA"/>
</dbReference>
<gene>
    <name evidence="1" type="ORF">CSAL01_02482</name>
</gene>
<keyword evidence="2" id="KW-1185">Reference proteome</keyword>
<comment type="caution">
    <text evidence="1">The sequence shown here is derived from an EMBL/GenBank/DDBJ whole genome shotgun (WGS) entry which is preliminary data.</text>
</comment>
<protein>
    <submittedName>
        <fullName evidence="1">Uncharacterized protein</fullName>
    </submittedName>
</protein>
<sequence>MSEVRLTEPADILMGSTRRDYPERGAPRGLAKPVVSAPVAAINDAIAVLVGAAVARTIEAVANARMTAGRDEADGRVEAAHLGVGGALVVASKSAYEAGGKVSLTALAIWPVLVCVGEDALVGAALAVTTAI</sequence>
<dbReference type="AlphaFoldDB" id="A0A135RYA9"/>
<reference evidence="1 2" key="1">
    <citation type="submission" date="2014-02" db="EMBL/GenBank/DDBJ databases">
        <title>The genome sequence of Colletotrichum salicis CBS 607.94.</title>
        <authorList>
            <person name="Baroncelli R."/>
            <person name="Thon M.R."/>
        </authorList>
    </citation>
    <scope>NUCLEOTIDE SEQUENCE [LARGE SCALE GENOMIC DNA]</scope>
    <source>
        <strain evidence="1 2">CBS 607.94</strain>
    </source>
</reference>
<organism evidence="1 2">
    <name type="scientific">Colletotrichum salicis</name>
    <dbReference type="NCBI Taxonomy" id="1209931"/>
    <lineage>
        <taxon>Eukaryota</taxon>
        <taxon>Fungi</taxon>
        <taxon>Dikarya</taxon>
        <taxon>Ascomycota</taxon>
        <taxon>Pezizomycotina</taxon>
        <taxon>Sordariomycetes</taxon>
        <taxon>Hypocreomycetidae</taxon>
        <taxon>Glomerellales</taxon>
        <taxon>Glomerellaceae</taxon>
        <taxon>Colletotrichum</taxon>
        <taxon>Colletotrichum acutatum species complex</taxon>
    </lineage>
</organism>